<evidence type="ECO:0000313" key="2">
    <source>
        <dbReference type="Proteomes" id="UP001317613"/>
    </source>
</evidence>
<protein>
    <submittedName>
        <fullName evidence="1">Uncharacterized protein</fullName>
    </submittedName>
</protein>
<dbReference type="EMBL" id="AP026729">
    <property type="protein sequence ID" value="BDQ61430.1"/>
    <property type="molecule type" value="Genomic_DNA"/>
</dbReference>
<proteinExistence type="predicted"/>
<gene>
    <name evidence="1" type="ORF">EfsSVR2332_15080</name>
</gene>
<dbReference type="Proteomes" id="UP001317613">
    <property type="component" value="Chromosome"/>
</dbReference>
<evidence type="ECO:0000313" key="1">
    <source>
        <dbReference type="EMBL" id="BDQ61430.1"/>
    </source>
</evidence>
<reference evidence="1" key="1">
    <citation type="submission" date="2022-08" db="EMBL/GenBank/DDBJ databases">
        <title>Molecular epidemiological analysis of five strains of VanD-type vancomycin-resistant Enterococcus faecalis.</title>
        <authorList>
            <person name="Mimura K."/>
            <person name="Hashimoto Y."/>
            <person name="Tomita H."/>
        </authorList>
    </citation>
    <scope>NUCLEOTIDE SEQUENCE</scope>
    <source>
        <strain evidence="1">SVR2332</strain>
    </source>
</reference>
<sequence length="166" mass="19688">MLEKFREDIISLSGIRDNKKNYKFFFDETSNIRKFNLTTTGFNSDESKFFVLGGIVTEKEIPLQTIAILWESIPESKKQDELKFNTVRQGAKDFPNLLKKPYFQKVINWLYENNYWIHFEYMDNFYYSTVDIIDSLPFASSIGSIENSRHFKTALYQAIKFDKKKV</sequence>
<name>A0AC59HP49_ENTFL</name>
<organism evidence="1 2">
    <name type="scientific">Enterococcus faecalis</name>
    <name type="common">Streptococcus faecalis</name>
    <dbReference type="NCBI Taxonomy" id="1351"/>
    <lineage>
        <taxon>Bacteria</taxon>
        <taxon>Bacillati</taxon>
        <taxon>Bacillota</taxon>
        <taxon>Bacilli</taxon>
        <taxon>Lactobacillales</taxon>
        <taxon>Enterococcaceae</taxon>
        <taxon>Enterococcus</taxon>
    </lineage>
</organism>
<accession>A0AC59HP49</accession>